<dbReference type="Proteomes" id="UP000037977">
    <property type="component" value="Unassembled WGS sequence"/>
</dbReference>
<dbReference type="OrthoDB" id="9806902at2"/>
<reference evidence="2 3" key="1">
    <citation type="submission" date="2015-07" db="EMBL/GenBank/DDBJ databases">
        <title>Genome sequencing project for genomic taxonomy and phylogenomics of Bacillus-like bacteria.</title>
        <authorList>
            <person name="Liu B."/>
            <person name="Wang J."/>
            <person name="Zhu Y."/>
            <person name="Liu G."/>
            <person name="Chen Q."/>
            <person name="Chen Z."/>
            <person name="Che J."/>
            <person name="Ge C."/>
            <person name="Shi H."/>
            <person name="Pan Z."/>
            <person name="Liu X."/>
        </authorList>
    </citation>
    <scope>NUCLEOTIDE SEQUENCE [LARGE SCALE GENOMIC DNA]</scope>
    <source>
        <strain evidence="2 3">DSM 54</strain>
    </source>
</reference>
<dbReference type="AlphaFoldDB" id="A0A0M9DL13"/>
<dbReference type="GO" id="GO:0016787">
    <property type="term" value="F:hydrolase activity"/>
    <property type="evidence" value="ECO:0007669"/>
    <property type="project" value="UniProtKB-KW"/>
</dbReference>
<keyword evidence="2" id="KW-0378">Hydrolase</keyword>
<evidence type="ECO:0000259" key="1">
    <source>
        <dbReference type="Pfam" id="PF12146"/>
    </source>
</evidence>
<dbReference type="Pfam" id="PF12146">
    <property type="entry name" value="Hydrolase_4"/>
    <property type="match status" value="1"/>
</dbReference>
<sequence>MTRYIQMSDKHFIFTRTLQPTAPCIGHIHILHGMAEHSGRYLKFAQTLTAAGYAVTMHDHRGHGETAAYNGTLGFFGEHNGFERVVKDVHEIITLLHKQFADVPLILFGHSMGSFITRRYIQLYGDEADRVILCGTGNVTAFHAVGNLLARALAKGLGKETESQLLNQLSFGSFNRQFPNPKTAYDWLTSVQQEVQKYIDDPYCGFIPTNQFFVDLTTGFTTLNRKKEIAKARKDLPILLISGSKDPVGEQGLGVYTVAEQFAAAGIQDVTVYLFENKRHEILNEDNQQAVFQVLLRWLEKYDTN</sequence>
<dbReference type="InterPro" id="IPR022742">
    <property type="entry name" value="Hydrolase_4"/>
</dbReference>
<name>A0A0M9DL13_9BACI</name>
<dbReference type="PATRIC" id="fig|33935.3.peg.509"/>
<dbReference type="EMBL" id="LGCI01000005">
    <property type="protein sequence ID" value="KOY82773.1"/>
    <property type="molecule type" value="Genomic_DNA"/>
</dbReference>
<organism evidence="2 3">
    <name type="scientific">Lysinibacillus macroides</name>
    <dbReference type="NCBI Taxonomy" id="33935"/>
    <lineage>
        <taxon>Bacteria</taxon>
        <taxon>Bacillati</taxon>
        <taxon>Bacillota</taxon>
        <taxon>Bacilli</taxon>
        <taxon>Bacillales</taxon>
        <taxon>Bacillaceae</taxon>
        <taxon>Lysinibacillus</taxon>
    </lineage>
</organism>
<dbReference type="STRING" id="33935.ADM90_05450"/>
<dbReference type="SUPFAM" id="SSF53474">
    <property type="entry name" value="alpha/beta-Hydrolases"/>
    <property type="match status" value="1"/>
</dbReference>
<dbReference type="Gene3D" id="3.40.50.1820">
    <property type="entry name" value="alpha/beta hydrolase"/>
    <property type="match status" value="1"/>
</dbReference>
<protein>
    <submittedName>
        <fullName evidence="2">Alpha/beta hydrolase</fullName>
    </submittedName>
</protein>
<dbReference type="InterPro" id="IPR029058">
    <property type="entry name" value="AB_hydrolase_fold"/>
</dbReference>
<dbReference type="PANTHER" id="PTHR11614">
    <property type="entry name" value="PHOSPHOLIPASE-RELATED"/>
    <property type="match status" value="1"/>
</dbReference>
<feature type="domain" description="Serine aminopeptidase S33" evidence="1">
    <location>
        <begin position="26"/>
        <end position="286"/>
    </location>
</feature>
<dbReference type="RefSeq" id="WP_053994011.1">
    <property type="nucleotide sequence ID" value="NZ_CP065643.1"/>
</dbReference>
<gene>
    <name evidence="2" type="ORF">ADM90_05450</name>
</gene>
<accession>A0A0M9DL13</accession>
<comment type="caution">
    <text evidence="2">The sequence shown here is derived from an EMBL/GenBank/DDBJ whole genome shotgun (WGS) entry which is preliminary data.</text>
</comment>
<proteinExistence type="predicted"/>
<keyword evidence="3" id="KW-1185">Reference proteome</keyword>
<evidence type="ECO:0000313" key="3">
    <source>
        <dbReference type="Proteomes" id="UP000037977"/>
    </source>
</evidence>
<evidence type="ECO:0000313" key="2">
    <source>
        <dbReference type="EMBL" id="KOY82773.1"/>
    </source>
</evidence>
<dbReference type="InterPro" id="IPR051044">
    <property type="entry name" value="MAG_DAG_Lipase"/>
</dbReference>